<accession>A0A1S7LDX3</accession>
<proteinExistence type="predicted"/>
<feature type="region of interest" description="Disordered" evidence="1">
    <location>
        <begin position="22"/>
        <end position="46"/>
    </location>
</feature>
<gene>
    <name evidence="2" type="ORF">MAGMO_0544</name>
</gene>
<sequence>MLEQKLDPAMMERSISTMALDPLKDENHPHWDETTMGDQPRHGQEPGILDQADQAVERVIDRLERLLGFVEQEGAREQSASVMAAPIMPKATAPQAVIAPQKAMAPQPQEQVHQEARPYGLDAIKRRAYDEAIDALGHVWHKGGDRDGELALNLGFALLKKGRMEEAERVLAIPFQKQPEDPALATLLGKALLFQSRYEEAAKVMVPAALKHSSRFNLHFYLGLAFAKLQRFTDAQRAWQIAASIRPEDRDTQAFLKKVELELAAD</sequence>
<reference evidence="2" key="1">
    <citation type="submission" date="2015-04" db="EMBL/GenBank/DDBJ databases">
        <authorList>
            <person name="Syromyatnikov M.Y."/>
            <person name="Popov V.N."/>
        </authorList>
    </citation>
    <scope>NUCLEOTIDE SEQUENCE</scope>
    <source>
        <strain evidence="2">MO-1</strain>
    </source>
</reference>
<evidence type="ECO:0000313" key="2">
    <source>
        <dbReference type="EMBL" id="CRH04748.1"/>
    </source>
</evidence>
<dbReference type="AlphaFoldDB" id="A0A1S7LDX3"/>
<dbReference type="Pfam" id="PF14559">
    <property type="entry name" value="TPR_19"/>
    <property type="match status" value="1"/>
</dbReference>
<dbReference type="SUPFAM" id="SSF48452">
    <property type="entry name" value="TPR-like"/>
    <property type="match status" value="1"/>
</dbReference>
<dbReference type="InterPro" id="IPR011990">
    <property type="entry name" value="TPR-like_helical_dom_sf"/>
</dbReference>
<name>A0A1S7LDX3_MAGMO</name>
<protein>
    <submittedName>
        <fullName evidence="2">Uncharacterized protein</fullName>
    </submittedName>
</protein>
<dbReference type="EMBL" id="LO017727">
    <property type="protein sequence ID" value="CRH04748.1"/>
    <property type="molecule type" value="Genomic_DNA"/>
</dbReference>
<organism evidence="2">
    <name type="scientific">Magnetococcus massalia (strain MO-1)</name>
    <dbReference type="NCBI Taxonomy" id="451514"/>
    <lineage>
        <taxon>Bacteria</taxon>
        <taxon>Pseudomonadati</taxon>
        <taxon>Pseudomonadota</taxon>
        <taxon>Magnetococcia</taxon>
        <taxon>Magnetococcales</taxon>
        <taxon>Magnetococcaceae</taxon>
        <taxon>Magnetococcus</taxon>
    </lineage>
</organism>
<evidence type="ECO:0000256" key="1">
    <source>
        <dbReference type="SAM" id="MobiDB-lite"/>
    </source>
</evidence>
<feature type="compositionally biased region" description="Basic and acidic residues" evidence="1">
    <location>
        <begin position="22"/>
        <end position="44"/>
    </location>
</feature>
<dbReference type="Gene3D" id="1.25.40.10">
    <property type="entry name" value="Tetratricopeptide repeat domain"/>
    <property type="match status" value="1"/>
</dbReference>